<dbReference type="InterPro" id="IPR050448">
    <property type="entry name" value="OpgB/LTA_synthase_biosynth"/>
</dbReference>
<feature type="transmembrane region" description="Helical" evidence="6">
    <location>
        <begin position="172"/>
        <end position="193"/>
    </location>
</feature>
<keyword evidence="2" id="KW-1003">Cell membrane</keyword>
<feature type="transmembrane region" description="Helical" evidence="6">
    <location>
        <begin position="92"/>
        <end position="113"/>
    </location>
</feature>
<dbReference type="PANTHER" id="PTHR47371">
    <property type="entry name" value="LIPOTEICHOIC ACID SYNTHASE"/>
    <property type="match status" value="1"/>
</dbReference>
<feature type="transmembrane region" description="Helical" evidence="6">
    <location>
        <begin position="133"/>
        <end position="160"/>
    </location>
</feature>
<gene>
    <name evidence="8" type="ORF">SAMN04515674_113126</name>
</gene>
<evidence type="ECO:0000313" key="8">
    <source>
        <dbReference type="EMBL" id="SFQ26785.1"/>
    </source>
</evidence>
<dbReference type="OrthoDB" id="9777768at2"/>
<organism evidence="8 9">
    <name type="scientific">Pseudarcicella hirudinis</name>
    <dbReference type="NCBI Taxonomy" id="1079859"/>
    <lineage>
        <taxon>Bacteria</taxon>
        <taxon>Pseudomonadati</taxon>
        <taxon>Bacteroidota</taxon>
        <taxon>Cytophagia</taxon>
        <taxon>Cytophagales</taxon>
        <taxon>Flectobacillaceae</taxon>
        <taxon>Pseudarcicella</taxon>
    </lineage>
</organism>
<dbReference type="EMBL" id="FOXH01000013">
    <property type="protein sequence ID" value="SFQ26785.1"/>
    <property type="molecule type" value="Genomic_DNA"/>
</dbReference>
<feature type="domain" description="Sulfatase N-terminal" evidence="7">
    <location>
        <begin position="284"/>
        <end position="575"/>
    </location>
</feature>
<dbReference type="SUPFAM" id="SSF53649">
    <property type="entry name" value="Alkaline phosphatase-like"/>
    <property type="match status" value="1"/>
</dbReference>
<comment type="subcellular location">
    <subcellularLocation>
        <location evidence="1">Cell membrane</location>
        <topology evidence="1">Multi-pass membrane protein</topology>
    </subcellularLocation>
</comment>
<feature type="transmembrane region" description="Helical" evidence="6">
    <location>
        <begin position="65"/>
        <end position="85"/>
    </location>
</feature>
<evidence type="ECO:0000256" key="5">
    <source>
        <dbReference type="ARBA" id="ARBA00023136"/>
    </source>
</evidence>
<keyword evidence="9" id="KW-1185">Reference proteome</keyword>
<evidence type="ECO:0000256" key="6">
    <source>
        <dbReference type="SAM" id="Phobius"/>
    </source>
</evidence>
<evidence type="ECO:0000256" key="2">
    <source>
        <dbReference type="ARBA" id="ARBA00022475"/>
    </source>
</evidence>
<dbReference type="Pfam" id="PF00884">
    <property type="entry name" value="Sulfatase"/>
    <property type="match status" value="1"/>
</dbReference>
<dbReference type="Proteomes" id="UP000199306">
    <property type="component" value="Unassembled WGS sequence"/>
</dbReference>
<evidence type="ECO:0000256" key="3">
    <source>
        <dbReference type="ARBA" id="ARBA00022692"/>
    </source>
</evidence>
<accession>A0A1I5X438</accession>
<name>A0A1I5X438_9BACT</name>
<evidence type="ECO:0000256" key="4">
    <source>
        <dbReference type="ARBA" id="ARBA00022989"/>
    </source>
</evidence>
<evidence type="ECO:0000256" key="1">
    <source>
        <dbReference type="ARBA" id="ARBA00004651"/>
    </source>
</evidence>
<dbReference type="PANTHER" id="PTHR47371:SF3">
    <property type="entry name" value="PHOSPHOGLYCEROL TRANSFERASE I"/>
    <property type="match status" value="1"/>
</dbReference>
<dbReference type="InterPro" id="IPR000917">
    <property type="entry name" value="Sulfatase_N"/>
</dbReference>
<dbReference type="AlphaFoldDB" id="A0A1I5X438"/>
<feature type="transmembrane region" description="Helical" evidence="6">
    <location>
        <begin position="21"/>
        <end position="45"/>
    </location>
</feature>
<dbReference type="STRING" id="1079859.SAMN04515674_113126"/>
<keyword evidence="5 6" id="KW-0472">Membrane</keyword>
<dbReference type="InterPro" id="IPR017850">
    <property type="entry name" value="Alkaline_phosphatase_core_sf"/>
</dbReference>
<dbReference type="CDD" id="cd16015">
    <property type="entry name" value="LTA_synthase"/>
    <property type="match status" value="1"/>
</dbReference>
<keyword evidence="3 6" id="KW-0812">Transmembrane</keyword>
<evidence type="ECO:0000259" key="7">
    <source>
        <dbReference type="Pfam" id="PF00884"/>
    </source>
</evidence>
<dbReference type="GO" id="GO:0005886">
    <property type="term" value="C:plasma membrane"/>
    <property type="evidence" value="ECO:0007669"/>
    <property type="project" value="UniProtKB-SubCell"/>
</dbReference>
<evidence type="ECO:0000313" key="9">
    <source>
        <dbReference type="Proteomes" id="UP000199306"/>
    </source>
</evidence>
<keyword evidence="4 6" id="KW-1133">Transmembrane helix</keyword>
<sequence>MKDSHSSFKLPDSFALSIRQFGGLSLVWCFIIFFLRIVEMTYSAFLHELAKPFFKVLGLSLLNDLYFFFQSSCVLFVMHCIFSVFSIRLAKNIYLIICLILTLLQLSLMQYFFTSLVPLSSDIFNYSLKDIQQTVGASGGVPIGGVIAIIVIEVLVYFAFRLLTAKLSFKPVFSLMIPLLSFAAFFFGINTFIKAAQFGNEYTNNLTINKSEYFTNASYKYFFDKDDGIDIYADNYLGLENLIVGSDKNIENVSYLAESAFPFLHQDNTPDVLGPFLSKSEKKPNIVVLIVEGLGRAFSGENAYLGSYTPYIDSLSAKSLYWENFLSEGGRTFAVLPSLLGSLPFAKAGFNELGPKMPDHVSLVSILRKQGYYTSFYYGGDAGFDNMSMFLKKSGIDRVNDEGTYGAGYVKMPTSPSGFSWGYGDKELFRRFFTVNEKPLNQPRLDVVLTVSTHNPFLINEQEKYLDRFEKRLDFLKFNEEEKVQSRQNKNMLASVLYMDDAVRYFIENYRKRPEFANTIFFITGDHRMPEIPMSTKIDRYHVPLIVYSPLLKRTAVFKSISTHFDVTPSILAFLNKNYGVGRPAVADWLGTGIDTTRQFRNIHSYPIMMTKAELVDYIRGGYLLNNNDLYRISDGMGLELVDEKPMQNQLKGAFEQFKQRNNRMLGGSKLIPDSVLTKFNH</sequence>
<reference evidence="8 9" key="1">
    <citation type="submission" date="2016-10" db="EMBL/GenBank/DDBJ databases">
        <authorList>
            <person name="de Groot N.N."/>
        </authorList>
    </citation>
    <scope>NUCLEOTIDE SEQUENCE [LARGE SCALE GENOMIC DNA]</scope>
    <source>
        <strain evidence="9">E92,LMG 26720,CCM 7988</strain>
    </source>
</reference>
<dbReference type="Gene3D" id="3.40.720.10">
    <property type="entry name" value="Alkaline Phosphatase, subunit A"/>
    <property type="match status" value="1"/>
</dbReference>
<proteinExistence type="predicted"/>
<protein>
    <submittedName>
        <fullName evidence="8">Uncharacterized sulfatase</fullName>
    </submittedName>
</protein>